<dbReference type="Pfam" id="PF24623">
    <property type="entry name" value="Phage_zn_bind_8"/>
    <property type="match status" value="1"/>
</dbReference>
<feature type="domain" description="DNA-binding phage zinc finger" evidence="1">
    <location>
        <begin position="170"/>
        <end position="197"/>
    </location>
</feature>
<name>A0ABR8UQ33_9MICC</name>
<dbReference type="InterPro" id="IPR056911">
    <property type="entry name" value="Phage_Znf_bind_put"/>
</dbReference>
<proteinExistence type="predicted"/>
<gene>
    <name evidence="2" type="ORF">H9639_05055</name>
</gene>
<keyword evidence="3" id="KW-1185">Reference proteome</keyword>
<protein>
    <recommendedName>
        <fullName evidence="1">DNA-binding phage zinc finger domain-containing protein</fullName>
    </recommendedName>
</protein>
<reference evidence="2 3" key="1">
    <citation type="submission" date="2020-08" db="EMBL/GenBank/DDBJ databases">
        <title>A Genomic Blueprint of the Chicken Gut Microbiome.</title>
        <authorList>
            <person name="Gilroy R."/>
            <person name="Ravi A."/>
            <person name="Getino M."/>
            <person name="Pursley I."/>
            <person name="Horton D.L."/>
            <person name="Alikhan N.-F."/>
            <person name="Baker D."/>
            <person name="Gharbi K."/>
            <person name="Hall N."/>
            <person name="Watson M."/>
            <person name="Adriaenssens E.M."/>
            <person name="Foster-Nyarko E."/>
            <person name="Jarju S."/>
            <person name="Secka A."/>
            <person name="Antonio M."/>
            <person name="Oren A."/>
            <person name="Chaudhuri R."/>
            <person name="La Ragione R.M."/>
            <person name="Hildebrand F."/>
            <person name="Pallen M.J."/>
        </authorList>
    </citation>
    <scope>NUCLEOTIDE SEQUENCE [LARGE SCALE GENOMIC DNA]</scope>
    <source>
        <strain evidence="2 3">Sa2CUA1</strain>
    </source>
</reference>
<dbReference type="EMBL" id="JACSQD010000002">
    <property type="protein sequence ID" value="MBD7994661.1"/>
    <property type="molecule type" value="Genomic_DNA"/>
</dbReference>
<evidence type="ECO:0000313" key="2">
    <source>
        <dbReference type="EMBL" id="MBD7994661.1"/>
    </source>
</evidence>
<evidence type="ECO:0000259" key="1">
    <source>
        <dbReference type="Pfam" id="PF24623"/>
    </source>
</evidence>
<comment type="caution">
    <text evidence="2">The sequence shown here is derived from an EMBL/GenBank/DDBJ whole genome shotgun (WGS) entry which is preliminary data.</text>
</comment>
<sequence>MLLAPRNGETISNEAVIEPGAVGYVFRTDNAIDGWSYIGQSTRLDVDHMDGYFGSGVYIQKALVQNGTEGLRKSVVGTAASELELHYLEMLQIAEARAAGSVLLNGDFGGPRPFPTFQLLLWDEAPQVMSAVGDAAKFHRALVKNQAKVEAAIERATASMPDEFYEGYERDLLMTMDLSHDCPTCGSPAGEVCRTNAKSLTLAHNPAKNHAKRPRSTER</sequence>
<dbReference type="RefSeq" id="WP_191807052.1">
    <property type="nucleotide sequence ID" value="NZ_JACSQD010000002.1"/>
</dbReference>
<dbReference type="Proteomes" id="UP000609874">
    <property type="component" value="Unassembled WGS sequence"/>
</dbReference>
<accession>A0ABR8UQ33</accession>
<organism evidence="2 3">
    <name type="scientific">Arthrobacter gallicola</name>
    <dbReference type="NCBI Taxonomy" id="2762225"/>
    <lineage>
        <taxon>Bacteria</taxon>
        <taxon>Bacillati</taxon>
        <taxon>Actinomycetota</taxon>
        <taxon>Actinomycetes</taxon>
        <taxon>Micrococcales</taxon>
        <taxon>Micrococcaceae</taxon>
        <taxon>Arthrobacter</taxon>
    </lineage>
</organism>
<evidence type="ECO:0000313" key="3">
    <source>
        <dbReference type="Proteomes" id="UP000609874"/>
    </source>
</evidence>